<name>A0A0U0T1U0_MYCTX</name>
<dbReference type="EMBL" id="CSAE01000563">
    <property type="protein sequence ID" value="COW52815.1"/>
    <property type="molecule type" value="Genomic_DNA"/>
</dbReference>
<reference evidence="2" key="1">
    <citation type="submission" date="2015-03" db="EMBL/GenBank/DDBJ databases">
        <authorList>
            <consortium name="Pathogen Informatics"/>
        </authorList>
    </citation>
    <scope>NUCLEOTIDE SEQUENCE [LARGE SCALE GENOMIC DNA]</scope>
    <source>
        <strain evidence="2">K00500041</strain>
    </source>
</reference>
<gene>
    <name evidence="1" type="ORF">ERS007703_03806</name>
</gene>
<sequence>MRLIDGLIDAFVAQPHRPVIGVFPSQMPGDLLRAPPLGQQLGDQLTKVGVFVDPTPVTADSALNRPAMRFERPVLAIAATVAA</sequence>
<organism evidence="1 2">
    <name type="scientific">Mycobacterium tuberculosis</name>
    <dbReference type="NCBI Taxonomy" id="1773"/>
    <lineage>
        <taxon>Bacteria</taxon>
        <taxon>Bacillati</taxon>
        <taxon>Actinomycetota</taxon>
        <taxon>Actinomycetes</taxon>
        <taxon>Mycobacteriales</taxon>
        <taxon>Mycobacteriaceae</taxon>
        <taxon>Mycobacterium</taxon>
        <taxon>Mycobacterium tuberculosis complex</taxon>
    </lineage>
</organism>
<dbReference type="Proteomes" id="UP000038802">
    <property type="component" value="Unassembled WGS sequence"/>
</dbReference>
<evidence type="ECO:0000313" key="1">
    <source>
        <dbReference type="EMBL" id="COW52815.1"/>
    </source>
</evidence>
<dbReference type="AlphaFoldDB" id="A0A0U0T1U0"/>
<evidence type="ECO:0000313" key="2">
    <source>
        <dbReference type="Proteomes" id="UP000038802"/>
    </source>
</evidence>
<proteinExistence type="predicted"/>
<accession>A0A0U0T1U0</accession>
<protein>
    <submittedName>
        <fullName evidence="1">Uncharacterized protein</fullName>
    </submittedName>
</protein>